<dbReference type="PROSITE" id="PS50928">
    <property type="entry name" value="ABC_TM1"/>
    <property type="match status" value="1"/>
</dbReference>
<dbReference type="AlphaFoldDB" id="A0A6A8MDZ7"/>
<dbReference type="SUPFAM" id="SSF161098">
    <property type="entry name" value="MetI-like"/>
    <property type="match status" value="1"/>
</dbReference>
<feature type="domain" description="ABC transmembrane type-1" evidence="8">
    <location>
        <begin position="80"/>
        <end position="263"/>
    </location>
</feature>
<dbReference type="PANTHER" id="PTHR30043:SF8">
    <property type="entry name" value="ABC TRANSPORTER, PERMEASE PROTEIN CC0363, PUTATIVE-RELATED"/>
    <property type="match status" value="1"/>
</dbReference>
<evidence type="ECO:0000256" key="6">
    <source>
        <dbReference type="ARBA" id="ARBA00023136"/>
    </source>
</evidence>
<evidence type="ECO:0000256" key="3">
    <source>
        <dbReference type="ARBA" id="ARBA00022448"/>
    </source>
</evidence>
<dbReference type="Pfam" id="PF00528">
    <property type="entry name" value="BPD_transp_1"/>
    <property type="match status" value="1"/>
</dbReference>
<evidence type="ECO:0000256" key="7">
    <source>
        <dbReference type="RuleBase" id="RU363032"/>
    </source>
</evidence>
<comment type="similarity">
    <text evidence="7">Belongs to the binding-protein-dependent transport system permease family.</text>
</comment>
<dbReference type="Gene3D" id="1.10.3720.10">
    <property type="entry name" value="MetI-like"/>
    <property type="match status" value="1"/>
</dbReference>
<keyword evidence="6 7" id="KW-0472">Membrane</keyword>
<dbReference type="InterPro" id="IPR005769">
    <property type="entry name" value="PhnE/PtxC"/>
</dbReference>
<dbReference type="GO" id="GO:0030313">
    <property type="term" value="C:cell envelope"/>
    <property type="evidence" value="ECO:0007669"/>
    <property type="project" value="UniProtKB-SubCell"/>
</dbReference>
<keyword evidence="5 7" id="KW-1133">Transmembrane helix</keyword>
<feature type="transmembrane region" description="Helical" evidence="7">
    <location>
        <begin position="220"/>
        <end position="239"/>
    </location>
</feature>
<dbReference type="RefSeq" id="WP_154548342.1">
    <property type="nucleotide sequence ID" value="NZ_JBKZBY010000012.1"/>
</dbReference>
<comment type="subcellular location">
    <subcellularLocation>
        <location evidence="2">Cell envelope</location>
    </subcellularLocation>
    <subcellularLocation>
        <location evidence="7">Cell membrane</location>
        <topology evidence="7">Multi-pass membrane protein</topology>
    </subcellularLocation>
    <subcellularLocation>
        <location evidence="1">Membrane</location>
        <topology evidence="1">Multi-pass membrane protein</topology>
    </subcellularLocation>
</comment>
<dbReference type="InterPro" id="IPR000515">
    <property type="entry name" value="MetI-like"/>
</dbReference>
<keyword evidence="4 7" id="KW-0812">Transmembrane</keyword>
<evidence type="ECO:0000256" key="4">
    <source>
        <dbReference type="ARBA" id="ARBA00022692"/>
    </source>
</evidence>
<protein>
    <submittedName>
        <fullName evidence="9">Phosphonate ABC transporter, permease protein PhnE</fullName>
    </submittedName>
</protein>
<feature type="transmembrane region" description="Helical" evidence="7">
    <location>
        <begin position="245"/>
        <end position="266"/>
    </location>
</feature>
<feature type="transmembrane region" description="Helical" evidence="7">
    <location>
        <begin position="86"/>
        <end position="106"/>
    </location>
</feature>
<evidence type="ECO:0000313" key="9">
    <source>
        <dbReference type="EMBL" id="MST87008.1"/>
    </source>
</evidence>
<dbReference type="InterPro" id="IPR035906">
    <property type="entry name" value="MetI-like_sf"/>
</dbReference>
<keyword evidence="10" id="KW-1185">Reference proteome</keyword>
<dbReference type="EMBL" id="VUMX01000010">
    <property type="protein sequence ID" value="MST87008.1"/>
    <property type="molecule type" value="Genomic_DNA"/>
</dbReference>
<evidence type="ECO:0000313" key="10">
    <source>
        <dbReference type="Proteomes" id="UP000438120"/>
    </source>
</evidence>
<organism evidence="9 10">
    <name type="scientific">Lactobacillus porci</name>
    <dbReference type="NCBI Taxonomy" id="2012477"/>
    <lineage>
        <taxon>Bacteria</taxon>
        <taxon>Bacillati</taxon>
        <taxon>Bacillota</taxon>
        <taxon>Bacilli</taxon>
        <taxon>Lactobacillales</taxon>
        <taxon>Lactobacillaceae</taxon>
        <taxon>Lactobacillus</taxon>
    </lineage>
</organism>
<feature type="transmembrane region" description="Helical" evidence="7">
    <location>
        <begin position="20"/>
        <end position="42"/>
    </location>
</feature>
<dbReference type="OrthoDB" id="8557224at2"/>
<dbReference type="Proteomes" id="UP000438120">
    <property type="component" value="Unassembled WGS sequence"/>
</dbReference>
<evidence type="ECO:0000256" key="2">
    <source>
        <dbReference type="ARBA" id="ARBA00004196"/>
    </source>
</evidence>
<dbReference type="CDD" id="cd06261">
    <property type="entry name" value="TM_PBP2"/>
    <property type="match status" value="1"/>
</dbReference>
<accession>A0A6A8MDZ7</accession>
<comment type="caution">
    <text evidence="9">The sequence shown here is derived from an EMBL/GenBank/DDBJ whole genome shotgun (WGS) entry which is preliminary data.</text>
</comment>
<keyword evidence="3 7" id="KW-0813">Transport</keyword>
<evidence type="ECO:0000256" key="5">
    <source>
        <dbReference type="ARBA" id="ARBA00022989"/>
    </source>
</evidence>
<evidence type="ECO:0000256" key="1">
    <source>
        <dbReference type="ARBA" id="ARBA00004141"/>
    </source>
</evidence>
<reference evidence="9 10" key="1">
    <citation type="submission" date="2019-08" db="EMBL/GenBank/DDBJ databases">
        <title>In-depth cultivation of the pig gut microbiome towards novel bacterial diversity and tailored functional studies.</title>
        <authorList>
            <person name="Wylensek D."/>
            <person name="Hitch T.C.A."/>
            <person name="Clavel T."/>
        </authorList>
    </citation>
    <scope>NUCLEOTIDE SEQUENCE [LARGE SCALE GENOMIC DNA]</scope>
    <source>
        <strain evidence="9 10">Bifido-178-WT-2B</strain>
    </source>
</reference>
<dbReference type="GO" id="GO:0005886">
    <property type="term" value="C:plasma membrane"/>
    <property type="evidence" value="ECO:0007669"/>
    <property type="project" value="UniProtKB-SubCell"/>
</dbReference>
<sequence length="271" mass="29353">MNTTTMKKLPPKPVTTKQRVVKWGTWILSIAIVIWSCTGIDFGGIKDTAAEISGAIFYGLFHPDWSYVYNGSGEDLVSQLWETLCIAFLGTFISAVISIPFAFWAANTRHKKFWVSETGKIVLTFIRSFPEIVLALMFIKAVGPGAPAGVLALGFHSVGMLAMLFSEAIESLDDGPSEAITSVGGSKFNVAVFATMPDLMPAIISNTLYRFDVSLRSASVLGLVGAGGIGYPLIIALNYRQWSRVGIILLGIIVMVVLIDWISGAIRKKLV</sequence>
<proteinExistence type="inferred from homology"/>
<dbReference type="GO" id="GO:0015416">
    <property type="term" value="F:ABC-type phosphonate transporter activity"/>
    <property type="evidence" value="ECO:0007669"/>
    <property type="project" value="InterPro"/>
</dbReference>
<gene>
    <name evidence="9" type="primary">phnE</name>
    <name evidence="9" type="ORF">FYJ62_04995</name>
</gene>
<dbReference type="PANTHER" id="PTHR30043">
    <property type="entry name" value="PHOSPHONATES TRANSPORT SYSTEM PERMEASE PROTEIN"/>
    <property type="match status" value="1"/>
</dbReference>
<dbReference type="NCBIfam" id="TIGR01097">
    <property type="entry name" value="PhnE"/>
    <property type="match status" value="1"/>
</dbReference>
<name>A0A6A8MDZ7_9LACO</name>
<evidence type="ECO:0000259" key="8">
    <source>
        <dbReference type="PROSITE" id="PS50928"/>
    </source>
</evidence>